<dbReference type="InterPro" id="IPR010099">
    <property type="entry name" value="SDR39U1"/>
</dbReference>
<dbReference type="InterPro" id="IPR001509">
    <property type="entry name" value="Epimerase_deHydtase"/>
</dbReference>
<protein>
    <submittedName>
        <fullName evidence="3">Putative nucleoside-diphosphate sugar epimerase</fullName>
    </submittedName>
</protein>
<evidence type="ECO:0000259" key="1">
    <source>
        <dbReference type="Pfam" id="PF01370"/>
    </source>
</evidence>
<dbReference type="SUPFAM" id="SSF51735">
    <property type="entry name" value="NAD(P)-binding Rossmann-fold domains"/>
    <property type="match status" value="1"/>
</dbReference>
<dbReference type="PANTHER" id="PTHR11092">
    <property type="entry name" value="SUGAR NUCLEOTIDE EPIMERASE RELATED"/>
    <property type="match status" value="1"/>
</dbReference>
<evidence type="ECO:0000313" key="3">
    <source>
        <dbReference type="EMBL" id="JAA71464.1"/>
    </source>
</evidence>
<reference evidence="3" key="1">
    <citation type="submission" date="2012-12" db="EMBL/GenBank/DDBJ databases">
        <title>Identification and characterization of a phenylalanine ammonia-lyase gene family in Isatis indigotica Fort.</title>
        <authorList>
            <person name="Liu Q."/>
            <person name="Chen J."/>
            <person name="Zhou X."/>
            <person name="Di P."/>
            <person name="Xiao Y."/>
            <person name="Xuan H."/>
            <person name="Zhang L."/>
            <person name="Chen W."/>
        </authorList>
    </citation>
    <scope>NUCLEOTIDE SEQUENCE</scope>
    <source>
        <tissue evidence="3">Salivary gland</tissue>
    </source>
</reference>
<dbReference type="Pfam" id="PF08338">
    <property type="entry name" value="DUF1731"/>
    <property type="match status" value="1"/>
</dbReference>
<sequence>MGLQTAVIGGGTGFIGTALKNALTKLGYDVLVVSRKPGANVLTWTSLVEKGLPPCSAVFSLAGQNVFDPTRRWTPGFQQNVYASRVETTKALADAVAKLEKPPETFITISGVGYYKPDPVAEYTEESPGGDFDFLSRLCTKWEAAAQLPPSINCRSVIIRSGVVLGHDGGMIRQLYWPFFFGLGGPIADGKQFLPWVHIDDIVGILVHAMSTPGLSGILNGVSPQVVTNAEFTRELARAMWRPAVLPMPKFVLNLAFSPERAIMMTEGQKVIPKRTLESGYEYRYPEIREACREIAWHPWNR</sequence>
<feature type="domain" description="NAD-dependent epimerase/dehydratase" evidence="1">
    <location>
        <begin position="7"/>
        <end position="212"/>
    </location>
</feature>
<feature type="domain" description="DUF1731" evidence="2">
    <location>
        <begin position="248"/>
        <end position="295"/>
    </location>
</feature>
<dbReference type="NCBIfam" id="TIGR01777">
    <property type="entry name" value="yfcH"/>
    <property type="match status" value="1"/>
</dbReference>
<dbReference type="Gene3D" id="3.40.50.720">
    <property type="entry name" value="NAD(P)-binding Rossmann-like Domain"/>
    <property type="match status" value="1"/>
</dbReference>
<evidence type="ECO:0000259" key="2">
    <source>
        <dbReference type="Pfam" id="PF08338"/>
    </source>
</evidence>
<dbReference type="Pfam" id="PF01370">
    <property type="entry name" value="Epimerase"/>
    <property type="match status" value="1"/>
</dbReference>
<dbReference type="InterPro" id="IPR013549">
    <property type="entry name" value="DUF1731"/>
</dbReference>
<name>A0A0K8RLQ4_IXORI</name>
<dbReference type="EMBL" id="GADI01002344">
    <property type="protein sequence ID" value="JAA71464.1"/>
    <property type="molecule type" value="mRNA"/>
</dbReference>
<dbReference type="AlphaFoldDB" id="A0A0K8RLQ4"/>
<organism evidence="3">
    <name type="scientific">Ixodes ricinus</name>
    <name type="common">Common tick</name>
    <name type="synonym">Acarus ricinus</name>
    <dbReference type="NCBI Taxonomy" id="34613"/>
    <lineage>
        <taxon>Eukaryota</taxon>
        <taxon>Metazoa</taxon>
        <taxon>Ecdysozoa</taxon>
        <taxon>Arthropoda</taxon>
        <taxon>Chelicerata</taxon>
        <taxon>Arachnida</taxon>
        <taxon>Acari</taxon>
        <taxon>Parasitiformes</taxon>
        <taxon>Ixodida</taxon>
        <taxon>Ixodoidea</taxon>
        <taxon>Ixodidae</taxon>
        <taxon>Ixodinae</taxon>
        <taxon>Ixodes</taxon>
    </lineage>
</organism>
<accession>A0A0K8RLQ4</accession>
<proteinExistence type="evidence at transcript level"/>
<dbReference type="InterPro" id="IPR036291">
    <property type="entry name" value="NAD(P)-bd_dom_sf"/>
</dbReference>
<dbReference type="PANTHER" id="PTHR11092:SF0">
    <property type="entry name" value="EPIMERASE FAMILY PROTEIN SDR39U1"/>
    <property type="match status" value="1"/>
</dbReference>